<dbReference type="GO" id="GO:0015074">
    <property type="term" value="P:DNA integration"/>
    <property type="evidence" value="ECO:0007669"/>
    <property type="project" value="InterPro"/>
</dbReference>
<evidence type="ECO:0000256" key="1">
    <source>
        <dbReference type="ARBA" id="ARBA00008857"/>
    </source>
</evidence>
<dbReference type="PROSITE" id="PS51900">
    <property type="entry name" value="CB"/>
    <property type="match status" value="1"/>
</dbReference>
<dbReference type="RefSeq" id="WP_119970351.1">
    <property type="nucleotide sequence ID" value="NZ_CP032416.1"/>
</dbReference>
<dbReference type="InterPro" id="IPR013762">
    <property type="entry name" value="Integrase-like_cat_sf"/>
</dbReference>
<evidence type="ECO:0000259" key="5">
    <source>
        <dbReference type="PROSITE" id="PS51898"/>
    </source>
</evidence>
<evidence type="ECO:0000256" key="4">
    <source>
        <dbReference type="PROSITE-ProRule" id="PRU01248"/>
    </source>
</evidence>
<evidence type="ECO:0000313" key="8">
    <source>
        <dbReference type="Proteomes" id="UP000266301"/>
    </source>
</evidence>
<comment type="similarity">
    <text evidence="1">Belongs to the 'phage' integrase family.</text>
</comment>
<dbReference type="InterPro" id="IPR050090">
    <property type="entry name" value="Tyrosine_recombinase_XerCD"/>
</dbReference>
<gene>
    <name evidence="7" type="ORF">D4Z93_03105</name>
</gene>
<dbReference type="GO" id="GO:0003677">
    <property type="term" value="F:DNA binding"/>
    <property type="evidence" value="ECO:0007669"/>
    <property type="project" value="UniProtKB-UniRule"/>
</dbReference>
<dbReference type="AlphaFoldDB" id="A0A386H1M1"/>
<proteinExistence type="inferred from homology"/>
<evidence type="ECO:0000313" key="7">
    <source>
        <dbReference type="EMBL" id="AYD39582.1"/>
    </source>
</evidence>
<dbReference type="KEGG" id="cfer:D4Z93_03105"/>
<name>A0A386H1M1_9CLOT</name>
<evidence type="ECO:0008006" key="9">
    <source>
        <dbReference type="Google" id="ProtNLM"/>
    </source>
</evidence>
<dbReference type="PANTHER" id="PTHR30349">
    <property type="entry name" value="PHAGE INTEGRASE-RELATED"/>
    <property type="match status" value="1"/>
</dbReference>
<dbReference type="Gene3D" id="1.10.443.10">
    <property type="entry name" value="Intergrase catalytic core"/>
    <property type="match status" value="1"/>
</dbReference>
<dbReference type="InterPro" id="IPR011010">
    <property type="entry name" value="DNA_brk_join_enz"/>
</dbReference>
<dbReference type="Pfam" id="PF00589">
    <property type="entry name" value="Phage_integrase"/>
    <property type="match status" value="1"/>
</dbReference>
<feature type="domain" description="Tyr recombinase" evidence="5">
    <location>
        <begin position="172"/>
        <end position="358"/>
    </location>
</feature>
<protein>
    <recommendedName>
        <fullName evidence="9">Integrase</fullName>
    </recommendedName>
</protein>
<dbReference type="InterPro" id="IPR010998">
    <property type="entry name" value="Integrase_recombinase_N"/>
</dbReference>
<evidence type="ECO:0000259" key="6">
    <source>
        <dbReference type="PROSITE" id="PS51900"/>
    </source>
</evidence>
<keyword evidence="3" id="KW-0233">DNA recombination</keyword>
<dbReference type="PANTHER" id="PTHR30349:SF41">
    <property type="entry name" value="INTEGRASE_RECOMBINASE PROTEIN MJ0367-RELATED"/>
    <property type="match status" value="1"/>
</dbReference>
<reference evidence="7 8" key="1">
    <citation type="journal article" date="2019" name="Int. J. Syst. Evol. Microbiol.">
        <title>Clostridium fermenticellae sp. nov., isolated from the mud in a fermentation cellar for the production of the Chinese liquor, baijiu.</title>
        <authorList>
            <person name="Xu P.X."/>
            <person name="Chai L.J."/>
            <person name="Qiu T."/>
            <person name="Zhang X.J."/>
            <person name="Lu Z.M."/>
            <person name="Xiao C."/>
            <person name="Wang S.T."/>
            <person name="Shen C.H."/>
            <person name="Shi J.S."/>
            <person name="Xu Z.H."/>
        </authorList>
    </citation>
    <scope>NUCLEOTIDE SEQUENCE [LARGE SCALE GENOMIC DNA]</scope>
    <source>
        <strain evidence="7 8">JN500901</strain>
    </source>
</reference>
<sequence length="382" mass="45692">MKVQDIITDRGKMYIILDDNYDEILQANKYLKYLDIRDRSPYTLKSYAYHLKIYCEYLKSNNMDVCSIFSQKKGYLDILVDYMNWLKIKNHDCKIEYIDETKNQRKNKTINVMMIPVVGMYEYLSRNNEIPRVHFTKEVLNINPSYKGFLYETTYKGKSNINILKLKEIKDEDVEFVTRKQYFQLYYACNNTRDKLILALMFECGLRLGETLGLFIEDCEPWDAKINIVYRENLENNVRVKNKSEGIIYMPDYVVELMIEYLTTDLADIQTEFLFVNLYGQNYGRPMKENTVEKLFKRLERKTGIKVHPHMLRHGFATERYEAGEDIIDIKEMLRHKSIRSSIIYTHVTNNKKRKLTEKFYKSKNETTEYLKCLVDEAIYDK</sequence>
<dbReference type="PROSITE" id="PS51898">
    <property type="entry name" value="TYR_RECOMBINASE"/>
    <property type="match status" value="1"/>
</dbReference>
<dbReference type="EMBL" id="CP032416">
    <property type="protein sequence ID" value="AYD39582.1"/>
    <property type="molecule type" value="Genomic_DNA"/>
</dbReference>
<keyword evidence="8" id="KW-1185">Reference proteome</keyword>
<dbReference type="OrthoDB" id="9803188at2"/>
<keyword evidence="2 4" id="KW-0238">DNA-binding</keyword>
<dbReference type="GO" id="GO:0006310">
    <property type="term" value="P:DNA recombination"/>
    <property type="evidence" value="ECO:0007669"/>
    <property type="project" value="UniProtKB-KW"/>
</dbReference>
<evidence type="ECO:0000256" key="2">
    <source>
        <dbReference type="ARBA" id="ARBA00023125"/>
    </source>
</evidence>
<feature type="domain" description="Core-binding (CB)" evidence="6">
    <location>
        <begin position="21"/>
        <end position="125"/>
    </location>
</feature>
<dbReference type="SUPFAM" id="SSF56349">
    <property type="entry name" value="DNA breaking-rejoining enzymes"/>
    <property type="match status" value="1"/>
</dbReference>
<dbReference type="InterPro" id="IPR002104">
    <property type="entry name" value="Integrase_catalytic"/>
</dbReference>
<dbReference type="InterPro" id="IPR044068">
    <property type="entry name" value="CB"/>
</dbReference>
<accession>A0A386H1M1</accession>
<dbReference type="Gene3D" id="1.10.150.130">
    <property type="match status" value="1"/>
</dbReference>
<dbReference type="Proteomes" id="UP000266301">
    <property type="component" value="Chromosome"/>
</dbReference>
<evidence type="ECO:0000256" key="3">
    <source>
        <dbReference type="ARBA" id="ARBA00023172"/>
    </source>
</evidence>
<organism evidence="7 8">
    <name type="scientific">Clostridium fermenticellae</name>
    <dbReference type="NCBI Taxonomy" id="2068654"/>
    <lineage>
        <taxon>Bacteria</taxon>
        <taxon>Bacillati</taxon>
        <taxon>Bacillota</taxon>
        <taxon>Clostridia</taxon>
        <taxon>Eubacteriales</taxon>
        <taxon>Clostridiaceae</taxon>
        <taxon>Clostridium</taxon>
    </lineage>
</organism>